<dbReference type="SUPFAM" id="SSF55174">
    <property type="entry name" value="Alpha-L RNA-binding motif"/>
    <property type="match status" value="1"/>
</dbReference>
<dbReference type="PROSITE" id="PS50889">
    <property type="entry name" value="S4"/>
    <property type="match status" value="1"/>
</dbReference>
<dbReference type="KEGG" id="mmir:HLA87_01910"/>
<name>A0A6M4JBA9_9MOLU</name>
<organism evidence="1 2">
    <name type="scientific">Mycoplasma miroungigenitalium</name>
    <dbReference type="NCBI Taxonomy" id="754515"/>
    <lineage>
        <taxon>Bacteria</taxon>
        <taxon>Bacillati</taxon>
        <taxon>Mycoplasmatota</taxon>
        <taxon>Mollicutes</taxon>
        <taxon>Mycoplasmataceae</taxon>
        <taxon>Mycoplasma</taxon>
    </lineage>
</organism>
<proteinExistence type="predicted"/>
<dbReference type="AlphaFoldDB" id="A0A6M4JBA9"/>
<protein>
    <submittedName>
        <fullName evidence="1">RNA-binding protein</fullName>
    </submittedName>
</protein>
<sequence>MNNIVFINNGFITIGQLLKKVGLIDTGGQAKYYLENNKIKINDKTPIGRNTKVFAGDVVWVNNLIYYVKEE</sequence>
<dbReference type="RefSeq" id="WP_171111388.1">
    <property type="nucleotide sequence ID" value="NZ_CP053096.1"/>
</dbReference>
<evidence type="ECO:0000313" key="1">
    <source>
        <dbReference type="EMBL" id="QJR43538.1"/>
    </source>
</evidence>
<reference evidence="1 2" key="1">
    <citation type="submission" date="2020-05" db="EMBL/GenBank/DDBJ databases">
        <title>Novel Mycoplasma species detected in Mirounga angustirostris (northern elephant seal) from the USA.</title>
        <authorList>
            <person name="Volokhov D.V."/>
        </authorList>
    </citation>
    <scope>NUCLEOTIDE SEQUENCE [LARGE SCALE GENOMIC DNA]</scope>
    <source>
        <strain evidence="1 2">Mirounga ES2806-GEN</strain>
    </source>
</reference>
<evidence type="ECO:0000313" key="2">
    <source>
        <dbReference type="Proteomes" id="UP000500686"/>
    </source>
</evidence>
<dbReference type="Pfam" id="PF13275">
    <property type="entry name" value="S4_2"/>
    <property type="match status" value="1"/>
</dbReference>
<gene>
    <name evidence="1" type="ORF">HLA87_01910</name>
</gene>
<dbReference type="GO" id="GO:0003723">
    <property type="term" value="F:RNA binding"/>
    <property type="evidence" value="ECO:0007669"/>
    <property type="project" value="InterPro"/>
</dbReference>
<dbReference type="EMBL" id="CP053096">
    <property type="protein sequence ID" value="QJR43538.1"/>
    <property type="molecule type" value="Genomic_DNA"/>
</dbReference>
<dbReference type="Gene3D" id="3.10.290.10">
    <property type="entry name" value="RNA-binding S4 domain"/>
    <property type="match status" value="1"/>
</dbReference>
<dbReference type="Proteomes" id="UP000500686">
    <property type="component" value="Chromosome"/>
</dbReference>
<accession>A0A6M4JBA9</accession>
<dbReference type="InterPro" id="IPR036986">
    <property type="entry name" value="S4_RNA-bd_sf"/>
</dbReference>
<keyword evidence="2" id="KW-1185">Reference proteome</keyword>